<gene>
    <name evidence="2" type="ORF">SAMN05444168_6241</name>
</gene>
<dbReference type="Proteomes" id="UP000184693">
    <property type="component" value="Unassembled WGS sequence"/>
</dbReference>
<evidence type="ECO:0000313" key="2">
    <source>
        <dbReference type="EMBL" id="SIO52345.1"/>
    </source>
</evidence>
<keyword evidence="1" id="KW-0732">Signal</keyword>
<feature type="signal peptide" evidence="1">
    <location>
        <begin position="1"/>
        <end position="39"/>
    </location>
</feature>
<protein>
    <submittedName>
        <fullName evidence="2">Uncharacterized protein YPO0702</fullName>
    </submittedName>
</protein>
<dbReference type="OrthoDB" id="5450120at2"/>
<evidence type="ECO:0000256" key="1">
    <source>
        <dbReference type="SAM" id="SignalP"/>
    </source>
</evidence>
<dbReference type="RefSeq" id="WP_143787687.1">
    <property type="nucleotide sequence ID" value="NZ_FSRM01000002.1"/>
</dbReference>
<proteinExistence type="predicted"/>
<feature type="chain" id="PRO_5013337489" evidence="1">
    <location>
        <begin position="40"/>
        <end position="169"/>
    </location>
</feature>
<dbReference type="GO" id="GO:0005576">
    <property type="term" value="C:extracellular region"/>
    <property type="evidence" value="ECO:0007669"/>
    <property type="project" value="TreeGrafter"/>
</dbReference>
<name>A0A1N6K708_9BURK</name>
<dbReference type="PANTHER" id="PTHR37549">
    <property type="entry name" value="LIPOPROTEIN LPRI"/>
    <property type="match status" value="1"/>
</dbReference>
<dbReference type="EMBL" id="FSRM01000002">
    <property type="protein sequence ID" value="SIO52345.1"/>
    <property type="molecule type" value="Genomic_DNA"/>
</dbReference>
<dbReference type="InterPro" id="IPR052755">
    <property type="entry name" value="Lysozyme_Inhibitor_LprI"/>
</dbReference>
<evidence type="ECO:0000313" key="3">
    <source>
        <dbReference type="Proteomes" id="UP000184693"/>
    </source>
</evidence>
<reference evidence="2 3" key="1">
    <citation type="submission" date="2016-11" db="EMBL/GenBank/DDBJ databases">
        <authorList>
            <person name="Jaros S."/>
            <person name="Januszkiewicz K."/>
            <person name="Wedrychowicz H."/>
        </authorList>
    </citation>
    <scope>NUCLEOTIDE SEQUENCE [LARGE SCALE GENOMIC DNA]</scope>
    <source>
        <strain evidence="2 3">GAS86</strain>
    </source>
</reference>
<dbReference type="AlphaFoldDB" id="A0A1N6K708"/>
<organism evidence="2 3">
    <name type="scientific">Paraburkholderia phenazinium</name>
    <dbReference type="NCBI Taxonomy" id="60549"/>
    <lineage>
        <taxon>Bacteria</taxon>
        <taxon>Pseudomonadati</taxon>
        <taxon>Pseudomonadota</taxon>
        <taxon>Betaproteobacteria</taxon>
        <taxon>Burkholderiales</taxon>
        <taxon>Burkholderiaceae</taxon>
        <taxon>Paraburkholderia</taxon>
    </lineage>
</organism>
<sequence>MSTSKTAFPFVTRLLADSSPTLSLCVLAVCATLAGNASAASFHCSTRSSASEKIVCADPELSSLDDRLAVSYQRARDTSPDPRSVETARIQQWLWRQHNCTDKACVLNWYQRRIAELDADYEQGKQAQHDAFEAALVDQKLVPSAADAVRQLKNESIVATAQGANPATK</sequence>
<dbReference type="PANTHER" id="PTHR37549:SF1">
    <property type="entry name" value="LIPOPROTEIN LPRI"/>
    <property type="match status" value="1"/>
</dbReference>
<accession>A0A1N6K708</accession>